<organism evidence="1 2">
    <name type="scientific">Ancylostoma duodenale</name>
    <dbReference type="NCBI Taxonomy" id="51022"/>
    <lineage>
        <taxon>Eukaryota</taxon>
        <taxon>Metazoa</taxon>
        <taxon>Ecdysozoa</taxon>
        <taxon>Nematoda</taxon>
        <taxon>Chromadorea</taxon>
        <taxon>Rhabditida</taxon>
        <taxon>Rhabditina</taxon>
        <taxon>Rhabditomorpha</taxon>
        <taxon>Strongyloidea</taxon>
        <taxon>Ancylostomatidae</taxon>
        <taxon>Ancylostomatinae</taxon>
        <taxon>Ancylostoma</taxon>
    </lineage>
</organism>
<gene>
    <name evidence="1" type="ORF">ANCDUO_11466</name>
</gene>
<sequence length="398" mass="43613">MDGPVAVFFDTGDQKSFMKAEGSEDLSLSVIRNTTFTVSGFGGRTEVFSSNEVSLRLKSNTSGTVLKGITMHTKPSFTSAMSTAKLSFADSRFIRKQRIRITQLTSKHTVVTPDILVGQDIIDTFLLRKEACITLASGLVLTPTVFGYAISGSSSVSMLPPSQTPTQNGAIVIATAVINTGKHEQLLKNVHDSKSSGIEIVRPKNEGSNPDFMNNDENAIHLKNGKLLTGSPPLINSSSAVFSKTTLKQPNSLNTNACSDVSARHSSGNDVKSNEGNVLQQIVAEFHQREDVLNADAAILRDQLYDCPNNSITSRHSTSHNRLGQQGLLTRNSAEDKAVFNDRQMKFLGCDYHISDEDCETWMTITARTRLLEFRFEVRSHFNHARAPKPSCRSNMLI</sequence>
<protein>
    <submittedName>
        <fullName evidence="1">Uncharacterized protein</fullName>
    </submittedName>
</protein>
<proteinExistence type="predicted"/>
<keyword evidence="2" id="KW-1185">Reference proteome</keyword>
<dbReference type="OrthoDB" id="5851721at2759"/>
<reference evidence="1 2" key="1">
    <citation type="submission" date="2013-12" db="EMBL/GenBank/DDBJ databases">
        <title>Draft genome of the parsitic nematode Ancylostoma duodenale.</title>
        <authorList>
            <person name="Mitreva M."/>
        </authorList>
    </citation>
    <scope>NUCLEOTIDE SEQUENCE [LARGE SCALE GENOMIC DNA]</scope>
    <source>
        <strain evidence="1 2">Zhejiang</strain>
    </source>
</reference>
<name>A0A0C2D823_9BILA</name>
<accession>A0A0C2D823</accession>
<dbReference type="Proteomes" id="UP000054047">
    <property type="component" value="Unassembled WGS sequence"/>
</dbReference>
<dbReference type="AlphaFoldDB" id="A0A0C2D823"/>
<evidence type="ECO:0000313" key="1">
    <source>
        <dbReference type="EMBL" id="KIH58327.1"/>
    </source>
</evidence>
<dbReference type="EMBL" id="KN733250">
    <property type="protein sequence ID" value="KIH58327.1"/>
    <property type="molecule type" value="Genomic_DNA"/>
</dbReference>
<evidence type="ECO:0000313" key="2">
    <source>
        <dbReference type="Proteomes" id="UP000054047"/>
    </source>
</evidence>